<dbReference type="AlphaFoldDB" id="A0A931AUE2"/>
<evidence type="ECO:0000313" key="3">
    <source>
        <dbReference type="Proteomes" id="UP000637757"/>
    </source>
</evidence>
<evidence type="ECO:0000313" key="2">
    <source>
        <dbReference type="EMBL" id="MBF8808001.1"/>
    </source>
</evidence>
<dbReference type="Proteomes" id="UP000637757">
    <property type="component" value="Unassembled WGS sequence"/>
</dbReference>
<proteinExistence type="predicted"/>
<protein>
    <submittedName>
        <fullName evidence="2">Uncharacterized protein</fullName>
    </submittedName>
</protein>
<name>A0A931AUE2_9ENTE</name>
<organism evidence="2 3">
    <name type="scientific">Enterococcus lacertideformus</name>
    <dbReference type="NCBI Taxonomy" id="2771493"/>
    <lineage>
        <taxon>Bacteria</taxon>
        <taxon>Bacillati</taxon>
        <taxon>Bacillota</taxon>
        <taxon>Bacilli</taxon>
        <taxon>Lactobacillales</taxon>
        <taxon>Enterococcaceae</taxon>
        <taxon>Enterococcus</taxon>
    </lineage>
</organism>
<reference evidence="2" key="1">
    <citation type="submission" date="2020-09" db="EMBL/GenBank/DDBJ databases">
        <title>Genomic insights into the novelty and pathogenicity of a unique biofilm-forming Enterococcus sp. bacteria (Enterococcus lacertideformus) identified in reptiles.</title>
        <authorList>
            <person name="Agius J.E."/>
            <person name="Phalen D.N."/>
            <person name="Rose K."/>
            <person name="Eden J.-S."/>
        </authorList>
    </citation>
    <scope>NUCLEOTIDE SEQUENCE</scope>
    <source>
        <strain evidence="2">PHRS 0518</strain>
    </source>
</reference>
<sequence>MVSYIEPIRFALLVFPFLALAFSSFFLFMNIENMVLLFSQEQLSCIRLFFIYYVHIF</sequence>
<comment type="caution">
    <text evidence="2">The sequence shown here is derived from an EMBL/GenBank/DDBJ whole genome shotgun (WGS) entry which is preliminary data.</text>
</comment>
<keyword evidence="3" id="KW-1185">Reference proteome</keyword>
<keyword evidence="1" id="KW-0472">Membrane</keyword>
<feature type="transmembrane region" description="Helical" evidence="1">
    <location>
        <begin position="12"/>
        <end position="31"/>
    </location>
</feature>
<gene>
    <name evidence="2" type="ORF">IC227_06225</name>
</gene>
<accession>A0A931AUE2</accession>
<evidence type="ECO:0000256" key="1">
    <source>
        <dbReference type="SAM" id="Phobius"/>
    </source>
</evidence>
<keyword evidence="1" id="KW-1133">Transmembrane helix</keyword>
<keyword evidence="1" id="KW-0812">Transmembrane</keyword>
<dbReference type="EMBL" id="JADAKE010000016">
    <property type="protein sequence ID" value="MBF8808001.1"/>
    <property type="molecule type" value="Genomic_DNA"/>
</dbReference>